<comment type="caution">
    <text evidence="3">The sequence shown here is derived from an EMBL/GenBank/DDBJ whole genome shotgun (WGS) entry which is preliminary data.</text>
</comment>
<evidence type="ECO:0000256" key="2">
    <source>
        <dbReference type="SAM" id="SignalP"/>
    </source>
</evidence>
<evidence type="ECO:0000313" key="4">
    <source>
        <dbReference type="Proteomes" id="UP001183610"/>
    </source>
</evidence>
<reference evidence="4" key="1">
    <citation type="submission" date="2023-07" db="EMBL/GenBank/DDBJ databases">
        <title>30 novel species of actinomycetes from the DSMZ collection.</title>
        <authorList>
            <person name="Nouioui I."/>
        </authorList>
    </citation>
    <scope>NUCLEOTIDE SEQUENCE [LARGE SCALE GENOMIC DNA]</scope>
    <source>
        <strain evidence="4">DSM 41979</strain>
    </source>
</reference>
<keyword evidence="2" id="KW-0732">Signal</keyword>
<evidence type="ECO:0000313" key="3">
    <source>
        <dbReference type="EMBL" id="MDT0411963.1"/>
    </source>
</evidence>
<keyword evidence="4" id="KW-1185">Reference proteome</keyword>
<dbReference type="PROSITE" id="PS51257">
    <property type="entry name" value="PROKAR_LIPOPROTEIN"/>
    <property type="match status" value="1"/>
</dbReference>
<organism evidence="3 4">
    <name type="scientific">Streptomyces evansiae</name>
    <dbReference type="NCBI Taxonomy" id="3075535"/>
    <lineage>
        <taxon>Bacteria</taxon>
        <taxon>Bacillati</taxon>
        <taxon>Actinomycetota</taxon>
        <taxon>Actinomycetes</taxon>
        <taxon>Kitasatosporales</taxon>
        <taxon>Streptomycetaceae</taxon>
        <taxon>Streptomyces</taxon>
    </lineage>
</organism>
<feature type="compositionally biased region" description="Polar residues" evidence="1">
    <location>
        <begin position="210"/>
        <end position="220"/>
    </location>
</feature>
<proteinExistence type="predicted"/>
<feature type="region of interest" description="Disordered" evidence="1">
    <location>
        <begin position="167"/>
        <end position="220"/>
    </location>
</feature>
<feature type="chain" id="PRO_5047219016" evidence="2">
    <location>
        <begin position="24"/>
        <end position="220"/>
    </location>
</feature>
<gene>
    <name evidence="3" type="ORF">RM698_23305</name>
</gene>
<dbReference type="RefSeq" id="WP_029396738.1">
    <property type="nucleotide sequence ID" value="NZ_JAVRET010000064.1"/>
</dbReference>
<accession>A0ABU2R6K0</accession>
<dbReference type="EMBL" id="JAVRET010000064">
    <property type="protein sequence ID" value="MDT0411963.1"/>
    <property type="molecule type" value="Genomic_DNA"/>
</dbReference>
<feature type="compositionally biased region" description="Low complexity" evidence="1">
    <location>
        <begin position="167"/>
        <end position="206"/>
    </location>
</feature>
<sequence length="220" mass="21394">MSSSLRRGALAASALAFSIATLAACGAGNNAQTLEVKPDNAATSVGDVKVQNVTVVTQPERDASGPAAILATVFNNSAKAQTLDSLAVGGEQADLKPAKGSGSLSVPAHGKVIIGGEGNASAKLPSGREALNDGDVQEVAFGFSETGTVKLKAYVLPANHYFKGWGPSETPSASAGESASGSPSASSSESPESGASGEAATGSGSPDVGASSSASGDTAQ</sequence>
<protein>
    <submittedName>
        <fullName evidence="3">DUF461 domain-containing protein</fullName>
    </submittedName>
</protein>
<dbReference type="Proteomes" id="UP001183610">
    <property type="component" value="Unassembled WGS sequence"/>
</dbReference>
<name>A0ABU2R6K0_9ACTN</name>
<feature type="signal peptide" evidence="2">
    <location>
        <begin position="1"/>
        <end position="23"/>
    </location>
</feature>
<evidence type="ECO:0000256" key="1">
    <source>
        <dbReference type="SAM" id="MobiDB-lite"/>
    </source>
</evidence>